<accession>A0A0L9T4M1</accession>
<feature type="region of interest" description="Disordered" evidence="1">
    <location>
        <begin position="140"/>
        <end position="189"/>
    </location>
</feature>
<proteinExistence type="predicted"/>
<feature type="region of interest" description="Disordered" evidence="1">
    <location>
        <begin position="1"/>
        <end position="20"/>
    </location>
</feature>
<feature type="compositionally biased region" description="Acidic residues" evidence="1">
    <location>
        <begin position="157"/>
        <end position="189"/>
    </location>
</feature>
<evidence type="ECO:0000313" key="2">
    <source>
        <dbReference type="EMBL" id="KOM25545.1"/>
    </source>
</evidence>
<sequence>MEMESEKTLKSAKGEAATTTQWQFTAERHSETHVGSPEGKEIDTSYYTLYCMLDEEGLTVPGPQPLRFHRRPPQVVQQDQAHDVALFDMRDMYMSLMEAKMEALYKGEQALLMTLSSAFLERQFMSQDDFIAHVAWPTDQAQASGGVGASEAATMEEKDDDDKDQNEDKEEEEDEEDEDDDEESDNIRG</sequence>
<protein>
    <submittedName>
        <fullName evidence="2">Uncharacterized protein</fullName>
    </submittedName>
</protein>
<name>A0A0L9T4M1_PHAAN</name>
<feature type="compositionally biased region" description="Basic and acidic residues" evidence="1">
    <location>
        <begin position="1"/>
        <end position="13"/>
    </location>
</feature>
<gene>
    <name evidence="2" type="ORF">LR48_Vigan115s001500</name>
</gene>
<dbReference type="Gramene" id="KOM25545">
    <property type="protein sequence ID" value="KOM25545"/>
    <property type="gene ID" value="LR48_Vigan115s001500"/>
</dbReference>
<organism evidence="2 3">
    <name type="scientific">Phaseolus angularis</name>
    <name type="common">Azuki bean</name>
    <name type="synonym">Vigna angularis</name>
    <dbReference type="NCBI Taxonomy" id="3914"/>
    <lineage>
        <taxon>Eukaryota</taxon>
        <taxon>Viridiplantae</taxon>
        <taxon>Streptophyta</taxon>
        <taxon>Embryophyta</taxon>
        <taxon>Tracheophyta</taxon>
        <taxon>Spermatophyta</taxon>
        <taxon>Magnoliopsida</taxon>
        <taxon>eudicotyledons</taxon>
        <taxon>Gunneridae</taxon>
        <taxon>Pentapetalae</taxon>
        <taxon>rosids</taxon>
        <taxon>fabids</taxon>
        <taxon>Fabales</taxon>
        <taxon>Fabaceae</taxon>
        <taxon>Papilionoideae</taxon>
        <taxon>50 kb inversion clade</taxon>
        <taxon>NPAAA clade</taxon>
        <taxon>indigoferoid/millettioid clade</taxon>
        <taxon>Phaseoleae</taxon>
        <taxon>Vigna</taxon>
    </lineage>
</organism>
<dbReference type="Proteomes" id="UP000053144">
    <property type="component" value="Unassembled WGS sequence"/>
</dbReference>
<evidence type="ECO:0000256" key="1">
    <source>
        <dbReference type="SAM" id="MobiDB-lite"/>
    </source>
</evidence>
<evidence type="ECO:0000313" key="3">
    <source>
        <dbReference type="Proteomes" id="UP000053144"/>
    </source>
</evidence>
<dbReference type="AlphaFoldDB" id="A0A0L9T4M1"/>
<reference evidence="3" key="1">
    <citation type="journal article" date="2015" name="Proc. Natl. Acad. Sci. U.S.A.">
        <title>Genome sequencing of adzuki bean (Vigna angularis) provides insight into high starch and low fat accumulation and domestication.</title>
        <authorList>
            <person name="Yang K."/>
            <person name="Tian Z."/>
            <person name="Chen C."/>
            <person name="Luo L."/>
            <person name="Zhao B."/>
            <person name="Wang Z."/>
            <person name="Yu L."/>
            <person name="Li Y."/>
            <person name="Sun Y."/>
            <person name="Li W."/>
            <person name="Chen Y."/>
            <person name="Li Y."/>
            <person name="Zhang Y."/>
            <person name="Ai D."/>
            <person name="Zhao J."/>
            <person name="Shang C."/>
            <person name="Ma Y."/>
            <person name="Wu B."/>
            <person name="Wang M."/>
            <person name="Gao L."/>
            <person name="Sun D."/>
            <person name="Zhang P."/>
            <person name="Guo F."/>
            <person name="Wang W."/>
            <person name="Li Y."/>
            <person name="Wang J."/>
            <person name="Varshney R.K."/>
            <person name="Wang J."/>
            <person name="Ling H.Q."/>
            <person name="Wan P."/>
        </authorList>
    </citation>
    <scope>NUCLEOTIDE SEQUENCE</scope>
    <source>
        <strain evidence="3">cv. Jingnong 6</strain>
    </source>
</reference>
<dbReference type="EMBL" id="KQ258269">
    <property type="protein sequence ID" value="KOM25545.1"/>
    <property type="molecule type" value="Genomic_DNA"/>
</dbReference>